<comment type="similarity">
    <text evidence="1 6">Belongs to the peptidase S14 family.</text>
</comment>
<dbReference type="RefSeq" id="WP_006691772.1">
    <property type="nucleotide sequence ID" value="NZ_JH376797.1"/>
</dbReference>
<evidence type="ECO:0000256" key="3">
    <source>
        <dbReference type="ARBA" id="ARBA00022670"/>
    </source>
</evidence>
<dbReference type="PRINTS" id="PR00127">
    <property type="entry name" value="CLPPROTEASEP"/>
</dbReference>
<dbReference type="InterPro" id="IPR023562">
    <property type="entry name" value="ClpP/TepA"/>
</dbReference>
<dbReference type="Gene3D" id="3.90.226.10">
    <property type="entry name" value="2-enoyl-CoA Hydratase, Chain A, domain 1"/>
    <property type="match status" value="1"/>
</dbReference>
<protein>
    <recommendedName>
        <fullName evidence="6">ATP-dependent Clp protease proteolytic subunit</fullName>
    </recommendedName>
</protein>
<evidence type="ECO:0000313" key="8">
    <source>
        <dbReference type="Proteomes" id="UP000004129"/>
    </source>
</evidence>
<dbReference type="STRING" id="679201.HMPREF9334_00321"/>
<keyword evidence="5" id="KW-0720">Serine protease</keyword>
<evidence type="ECO:0000256" key="4">
    <source>
        <dbReference type="ARBA" id="ARBA00022801"/>
    </source>
</evidence>
<dbReference type="PANTHER" id="PTHR10381">
    <property type="entry name" value="ATP-DEPENDENT CLP PROTEASE PROTEOLYTIC SUBUNIT"/>
    <property type="match status" value="1"/>
</dbReference>
<evidence type="ECO:0000256" key="6">
    <source>
        <dbReference type="RuleBase" id="RU003567"/>
    </source>
</evidence>
<dbReference type="eggNOG" id="COG0740">
    <property type="taxonomic scope" value="Bacteria"/>
</dbReference>
<dbReference type="InterPro" id="IPR029045">
    <property type="entry name" value="ClpP/crotonase-like_dom_sf"/>
</dbReference>
<dbReference type="CDD" id="cd07016">
    <property type="entry name" value="S14_ClpP_1"/>
    <property type="match status" value="1"/>
</dbReference>
<dbReference type="GO" id="GO:0004176">
    <property type="term" value="F:ATP-dependent peptidase activity"/>
    <property type="evidence" value="ECO:0007669"/>
    <property type="project" value="InterPro"/>
</dbReference>
<gene>
    <name evidence="7" type="ORF">HMPREF9334_00321</name>
</gene>
<name>G5GM40_9FIRM</name>
<dbReference type="GO" id="GO:0004252">
    <property type="term" value="F:serine-type endopeptidase activity"/>
    <property type="evidence" value="ECO:0007669"/>
    <property type="project" value="InterPro"/>
</dbReference>
<sequence>MIEIRNETAESAELYISGNIIDDDTGGLIDAWYENSTGYQWPDKIRQQLDSLRGKDLTIYINSDGGSVPAGVAMANMIERHDGRTTAIVDGWCCSIATQIFFAADVRRIPANAYLMIHKPAVYGAAGNADDLRREADVLDTIQQGLEATYRKAAHEEVTDADIHAMVNEETWLTGEQAAEFFHVDVLESARMAACVGSVKFMKDVPADVRLVEHKEDAAKEQQDEKKCCQKAAQVSKARVAIALALAKGATI</sequence>
<dbReference type="AlphaFoldDB" id="G5GM40"/>
<dbReference type="GO" id="GO:0006515">
    <property type="term" value="P:protein quality control for misfolded or incompletely synthesized proteins"/>
    <property type="evidence" value="ECO:0007669"/>
    <property type="project" value="TreeGrafter"/>
</dbReference>
<organism evidence="7 8">
    <name type="scientific">Selenomonas infelix ATCC 43532</name>
    <dbReference type="NCBI Taxonomy" id="679201"/>
    <lineage>
        <taxon>Bacteria</taxon>
        <taxon>Bacillati</taxon>
        <taxon>Bacillota</taxon>
        <taxon>Negativicutes</taxon>
        <taxon>Selenomonadales</taxon>
        <taxon>Selenomonadaceae</taxon>
        <taxon>Selenomonas</taxon>
    </lineage>
</organism>
<keyword evidence="8" id="KW-1185">Reference proteome</keyword>
<accession>G5GM40</accession>
<dbReference type="Proteomes" id="UP000004129">
    <property type="component" value="Unassembled WGS sequence"/>
</dbReference>
<keyword evidence="3" id="KW-0645">Protease</keyword>
<evidence type="ECO:0000256" key="5">
    <source>
        <dbReference type="ARBA" id="ARBA00022825"/>
    </source>
</evidence>
<dbReference type="NCBIfam" id="NF045542">
    <property type="entry name" value="Clp_rel_HeadMat"/>
    <property type="match status" value="1"/>
</dbReference>
<dbReference type="GO" id="GO:0051117">
    <property type="term" value="F:ATPase binding"/>
    <property type="evidence" value="ECO:0007669"/>
    <property type="project" value="TreeGrafter"/>
</dbReference>
<comment type="caution">
    <text evidence="7">The sequence shown here is derived from an EMBL/GenBank/DDBJ whole genome shotgun (WGS) entry which is preliminary data.</text>
</comment>
<dbReference type="Pfam" id="PF00574">
    <property type="entry name" value="CLP_protease"/>
    <property type="match status" value="1"/>
</dbReference>
<reference evidence="7 8" key="1">
    <citation type="submission" date="2011-08" db="EMBL/GenBank/DDBJ databases">
        <title>The Genome Sequence of Selenomonas infelix ATCC 43532.</title>
        <authorList>
            <consortium name="The Broad Institute Genome Sequencing Platform"/>
            <person name="Earl A."/>
            <person name="Ward D."/>
            <person name="Feldgarden M."/>
            <person name="Gevers D."/>
            <person name="Izard J."/>
            <person name="Blanton J.M."/>
            <person name="Baranova O.V."/>
            <person name="Dewhirst F.E."/>
            <person name="Young S.K."/>
            <person name="Zeng Q."/>
            <person name="Gargeya S."/>
            <person name="Fitzgerald M."/>
            <person name="Haas B."/>
            <person name="Abouelleil A."/>
            <person name="Alvarado L."/>
            <person name="Arachchi H.M."/>
            <person name="Berlin A."/>
            <person name="Brown A."/>
            <person name="Chapman S.B."/>
            <person name="Chen Z."/>
            <person name="Dunbar C."/>
            <person name="Freedman E."/>
            <person name="Gearin G."/>
            <person name="Gellesch M."/>
            <person name="Goldberg J."/>
            <person name="Griggs A."/>
            <person name="Gujja S."/>
            <person name="Heiman D."/>
            <person name="Howarth C."/>
            <person name="Larson L."/>
            <person name="Lui A."/>
            <person name="MacDonald P.J.P."/>
            <person name="Montmayeur A."/>
            <person name="Murphy C."/>
            <person name="Neiman D."/>
            <person name="Pearson M."/>
            <person name="Priest M."/>
            <person name="Roberts A."/>
            <person name="Saif S."/>
            <person name="Shea T."/>
            <person name="Shenoy N."/>
            <person name="Sisk P."/>
            <person name="Stolte C."/>
            <person name="Sykes S."/>
            <person name="Wortman J."/>
            <person name="Nusbaum C."/>
            <person name="Birren B."/>
        </authorList>
    </citation>
    <scope>NUCLEOTIDE SEQUENCE [LARGE SCALE GENOMIC DNA]</scope>
    <source>
        <strain evidence="7 8">ATCC 43532</strain>
    </source>
</reference>
<dbReference type="EMBL" id="ACZM01000003">
    <property type="protein sequence ID" value="EHG22285.1"/>
    <property type="molecule type" value="Genomic_DNA"/>
</dbReference>
<evidence type="ECO:0000313" key="7">
    <source>
        <dbReference type="EMBL" id="EHG22285.1"/>
    </source>
</evidence>
<dbReference type="InterPro" id="IPR001907">
    <property type="entry name" value="ClpP"/>
</dbReference>
<dbReference type="PATRIC" id="fig|679201.3.peg.327"/>
<dbReference type="HOGENOM" id="CLU_052762_1_0_9"/>
<dbReference type="SUPFAM" id="SSF52096">
    <property type="entry name" value="ClpP/crotonase"/>
    <property type="match status" value="1"/>
</dbReference>
<dbReference type="GO" id="GO:0009368">
    <property type="term" value="C:endopeptidase Clp complex"/>
    <property type="evidence" value="ECO:0007669"/>
    <property type="project" value="TreeGrafter"/>
</dbReference>
<keyword evidence="2" id="KW-0963">Cytoplasm</keyword>
<dbReference type="PANTHER" id="PTHR10381:SF70">
    <property type="entry name" value="ATP-DEPENDENT CLP PROTEASE PROTEOLYTIC SUBUNIT"/>
    <property type="match status" value="1"/>
</dbReference>
<evidence type="ECO:0000256" key="1">
    <source>
        <dbReference type="ARBA" id="ARBA00007039"/>
    </source>
</evidence>
<proteinExistence type="inferred from homology"/>
<keyword evidence="4" id="KW-0378">Hydrolase</keyword>
<evidence type="ECO:0000256" key="2">
    <source>
        <dbReference type="ARBA" id="ARBA00022490"/>
    </source>
</evidence>
<dbReference type="OrthoDB" id="9806592at2"/>